<sequence>MFQDISIEDLLELKKQGKLTIIDVRSPSEYKNATIPGSLNIPFFNDEERAEIGTIYKQVSPQAAKERGLEIVSAKLPAFVKEFSKIEGKKAVFCWRGGMRSRTSATVLSLMGIKVARLNGGYRSYRNWVVEKLKTMQLQQKAYILNGNTGSGKTTILHRLRAEGFPVIDLEGIANHRGSIFGQIGLEPNNQKSFDALLIEELEKLKSASYFLLEGEGKRIGKVEVPDFLIEKKEKGTQLFIVMPIEERVTHILEDYQPWNHEQECLDAFNRIKRRIHTPIAKQIESDLIAGNYSSAVRLLLEYYYDPLYKHSTDQYPADKKIMINVKNIDEAIQVIREHLESAARPL</sequence>
<dbReference type="InterPro" id="IPR027417">
    <property type="entry name" value="P-loop_NTPase"/>
</dbReference>
<dbReference type="AlphaFoldDB" id="A0A6M0PAA8"/>
<evidence type="ECO:0000259" key="2">
    <source>
        <dbReference type="PROSITE" id="PS50206"/>
    </source>
</evidence>
<dbReference type="Gene3D" id="3.40.250.10">
    <property type="entry name" value="Rhodanese-like domain"/>
    <property type="match status" value="1"/>
</dbReference>
<evidence type="ECO:0000256" key="1">
    <source>
        <dbReference type="ARBA" id="ARBA00023266"/>
    </source>
</evidence>
<feature type="domain" description="Rhodanese" evidence="2">
    <location>
        <begin position="15"/>
        <end position="131"/>
    </location>
</feature>
<reference evidence="3 4" key="2">
    <citation type="submission" date="2020-03" db="EMBL/GenBank/DDBJ databases">
        <title>Bacillus aquiflavi sp. nov., isolated from yellow water of strong flavor Chinese baijiu in Yibin region of China.</title>
        <authorList>
            <person name="Xie J."/>
        </authorList>
    </citation>
    <scope>NUCLEOTIDE SEQUENCE [LARGE SCALE GENOMIC DNA]</scope>
    <source>
        <strain evidence="3 4">Gsoil 114</strain>
    </source>
</reference>
<name>A0A6M0PAA8_9BACI</name>
<dbReference type="RefSeq" id="WP_163174388.1">
    <property type="nucleotide sequence ID" value="NZ_JAAIWK010000034.1"/>
</dbReference>
<dbReference type="SUPFAM" id="SSF52821">
    <property type="entry name" value="Rhodanese/Cell cycle control phosphatase"/>
    <property type="match status" value="1"/>
</dbReference>
<dbReference type="SMART" id="SM00450">
    <property type="entry name" value="RHOD"/>
    <property type="match status" value="1"/>
</dbReference>
<dbReference type="NCBIfam" id="NF008750">
    <property type="entry name" value="PRK11784.1-2"/>
    <property type="match status" value="1"/>
</dbReference>
<evidence type="ECO:0000313" key="4">
    <source>
        <dbReference type="Proteomes" id="UP000476934"/>
    </source>
</evidence>
<dbReference type="InterPro" id="IPR017582">
    <property type="entry name" value="SelU"/>
</dbReference>
<dbReference type="NCBIfam" id="TIGR03167">
    <property type="entry name" value="tRNA_sel_U_synt"/>
    <property type="match status" value="1"/>
</dbReference>
<dbReference type="Proteomes" id="UP000476934">
    <property type="component" value="Unassembled WGS sequence"/>
</dbReference>
<dbReference type="EMBL" id="JAAIWK010000034">
    <property type="protein sequence ID" value="NEY21441.1"/>
    <property type="molecule type" value="Genomic_DNA"/>
</dbReference>
<dbReference type="GO" id="GO:0002098">
    <property type="term" value="P:tRNA wobble uridine modification"/>
    <property type="evidence" value="ECO:0007669"/>
    <property type="project" value="InterPro"/>
</dbReference>
<dbReference type="PANTHER" id="PTHR30401">
    <property type="entry name" value="TRNA 2-SELENOURIDINE SYNTHASE"/>
    <property type="match status" value="1"/>
</dbReference>
<proteinExistence type="predicted"/>
<dbReference type="NCBIfam" id="NF008752">
    <property type="entry name" value="PRK11784.1-4"/>
    <property type="match status" value="1"/>
</dbReference>
<gene>
    <name evidence="3" type="primary">mnmH</name>
    <name evidence="3" type="ORF">G4D61_15975</name>
</gene>
<dbReference type="SUPFAM" id="SSF52540">
    <property type="entry name" value="P-loop containing nucleoside triphosphate hydrolases"/>
    <property type="match status" value="1"/>
</dbReference>
<dbReference type="Gene3D" id="3.40.50.300">
    <property type="entry name" value="P-loop containing nucleotide triphosphate hydrolases"/>
    <property type="match status" value="1"/>
</dbReference>
<dbReference type="Pfam" id="PF26341">
    <property type="entry name" value="AAA_SelU"/>
    <property type="match status" value="1"/>
</dbReference>
<comment type="caution">
    <text evidence="3">The sequence shown here is derived from an EMBL/GenBank/DDBJ whole genome shotgun (WGS) entry which is preliminary data.</text>
</comment>
<accession>A0A6M0PAA8</accession>
<reference evidence="3 4" key="1">
    <citation type="submission" date="2020-02" db="EMBL/GenBank/DDBJ databases">
        <authorList>
            <person name="Feng H."/>
        </authorList>
    </citation>
    <scope>NUCLEOTIDE SEQUENCE [LARGE SCALE GENOMIC DNA]</scope>
    <source>
        <strain evidence="3 4">Gsoil 114</strain>
    </source>
</reference>
<keyword evidence="1" id="KW-0711">Selenium</keyword>
<dbReference type="InterPro" id="IPR001763">
    <property type="entry name" value="Rhodanese-like_dom"/>
</dbReference>
<dbReference type="InterPro" id="IPR036873">
    <property type="entry name" value="Rhodanese-like_dom_sf"/>
</dbReference>
<dbReference type="PANTHER" id="PTHR30401:SF0">
    <property type="entry name" value="TRNA 2-SELENOURIDINE SYNTHASE"/>
    <property type="match status" value="1"/>
</dbReference>
<dbReference type="PROSITE" id="PS50206">
    <property type="entry name" value="RHODANESE_3"/>
    <property type="match status" value="1"/>
</dbReference>
<evidence type="ECO:0000313" key="3">
    <source>
        <dbReference type="EMBL" id="NEY21441.1"/>
    </source>
</evidence>
<organism evidence="3 4">
    <name type="scientific">Heyndrickxia ginsengihumi</name>
    <dbReference type="NCBI Taxonomy" id="363870"/>
    <lineage>
        <taxon>Bacteria</taxon>
        <taxon>Bacillati</taxon>
        <taxon>Bacillota</taxon>
        <taxon>Bacilli</taxon>
        <taxon>Bacillales</taxon>
        <taxon>Bacillaceae</taxon>
        <taxon>Heyndrickxia</taxon>
    </lineage>
</organism>
<protein>
    <submittedName>
        <fullName evidence="3">tRNA 2-selenouridine(34) synthase MnmH</fullName>
    </submittedName>
</protein>
<dbReference type="GO" id="GO:0043828">
    <property type="term" value="F:tRNA 2-selenouridine synthase activity"/>
    <property type="evidence" value="ECO:0007669"/>
    <property type="project" value="InterPro"/>
</dbReference>
<keyword evidence="4" id="KW-1185">Reference proteome</keyword>
<dbReference type="InterPro" id="IPR058840">
    <property type="entry name" value="AAA_SelU"/>
</dbReference>
<dbReference type="Pfam" id="PF00581">
    <property type="entry name" value="Rhodanese"/>
    <property type="match status" value="1"/>
</dbReference>